<reference evidence="6" key="1">
    <citation type="submission" date="2020-10" db="EMBL/GenBank/DDBJ databases">
        <authorList>
            <person name="Gilroy R."/>
        </authorList>
    </citation>
    <scope>NUCLEOTIDE SEQUENCE</scope>
    <source>
        <strain evidence="6">CHK195-11698</strain>
    </source>
</reference>
<gene>
    <name evidence="6" type="ORF">IAD15_02960</name>
</gene>
<dbReference type="PANTHER" id="PTHR30514">
    <property type="entry name" value="GLUCOKINASE"/>
    <property type="match status" value="1"/>
</dbReference>
<dbReference type="InterPro" id="IPR035472">
    <property type="entry name" value="RpiR-like_SIS"/>
</dbReference>
<accession>A0A9D1HM89</accession>
<dbReference type="GO" id="GO:0003677">
    <property type="term" value="F:DNA binding"/>
    <property type="evidence" value="ECO:0007669"/>
    <property type="project" value="UniProtKB-KW"/>
</dbReference>
<comment type="caution">
    <text evidence="6">The sequence shown here is derived from an EMBL/GenBank/DDBJ whole genome shotgun (WGS) entry which is preliminary data.</text>
</comment>
<dbReference type="Gene3D" id="1.10.10.10">
    <property type="entry name" value="Winged helix-like DNA-binding domain superfamily/Winged helix DNA-binding domain"/>
    <property type="match status" value="1"/>
</dbReference>
<dbReference type="SUPFAM" id="SSF46689">
    <property type="entry name" value="Homeodomain-like"/>
    <property type="match status" value="1"/>
</dbReference>
<dbReference type="Gene3D" id="3.40.50.10490">
    <property type="entry name" value="Glucose-6-phosphate isomerase like protein, domain 1"/>
    <property type="match status" value="1"/>
</dbReference>
<feature type="domain" description="SIS" evidence="5">
    <location>
        <begin position="118"/>
        <end position="263"/>
    </location>
</feature>
<dbReference type="PROSITE" id="PS51071">
    <property type="entry name" value="HTH_RPIR"/>
    <property type="match status" value="1"/>
</dbReference>
<evidence type="ECO:0000313" key="6">
    <source>
        <dbReference type="EMBL" id="HIU13011.1"/>
    </source>
</evidence>
<proteinExistence type="predicted"/>
<dbReference type="InterPro" id="IPR001347">
    <property type="entry name" value="SIS_dom"/>
</dbReference>
<sequence length="276" mass="31449">MNLWHRIKEQKHMTSSDRKLSAYLLHHPDTIRGLSSRELARRSGVSAASVIRFCHRLGYESYQEFKVALLVALESQHTVSPLKPSTTTYGLMQQVAELSRQVIEKTQATISYQQMDRAVEYILKASQVDLYGRGMNRQLLEMEKYHFVRIGIQASQEEFRNARFSQALNADASHVALMISHRGHTPEYLHIAHELKRKGIPLILLCGMKDSPLAELADILFEIDIGSYFEEMATIVFKMSAGYVLDTLFAIALAKKGNQLQEKLAAFENLAHYLDH</sequence>
<dbReference type="InterPro" id="IPR046348">
    <property type="entry name" value="SIS_dom_sf"/>
</dbReference>
<dbReference type="PROSITE" id="PS51464">
    <property type="entry name" value="SIS"/>
    <property type="match status" value="1"/>
</dbReference>
<dbReference type="EMBL" id="DVMJ01000020">
    <property type="protein sequence ID" value="HIU13011.1"/>
    <property type="molecule type" value="Genomic_DNA"/>
</dbReference>
<evidence type="ECO:0000259" key="4">
    <source>
        <dbReference type="PROSITE" id="PS51071"/>
    </source>
</evidence>
<evidence type="ECO:0000313" key="7">
    <source>
        <dbReference type="Proteomes" id="UP000824175"/>
    </source>
</evidence>
<evidence type="ECO:0000259" key="5">
    <source>
        <dbReference type="PROSITE" id="PS51464"/>
    </source>
</evidence>
<dbReference type="Proteomes" id="UP000824175">
    <property type="component" value="Unassembled WGS sequence"/>
</dbReference>
<organism evidence="6 7">
    <name type="scientific">Candidatus Fimiplasma intestinipullorum</name>
    <dbReference type="NCBI Taxonomy" id="2840825"/>
    <lineage>
        <taxon>Bacteria</taxon>
        <taxon>Bacillati</taxon>
        <taxon>Bacillota</taxon>
        <taxon>Clostridia</taxon>
        <taxon>Eubacteriales</taxon>
        <taxon>Candidatus Fimiplasma</taxon>
    </lineage>
</organism>
<keyword evidence="3" id="KW-0804">Transcription</keyword>
<dbReference type="AlphaFoldDB" id="A0A9D1HM89"/>
<dbReference type="InterPro" id="IPR036388">
    <property type="entry name" value="WH-like_DNA-bd_sf"/>
</dbReference>
<dbReference type="SUPFAM" id="SSF53697">
    <property type="entry name" value="SIS domain"/>
    <property type="match status" value="1"/>
</dbReference>
<reference evidence="6" key="2">
    <citation type="journal article" date="2021" name="PeerJ">
        <title>Extensive microbial diversity within the chicken gut microbiome revealed by metagenomics and culture.</title>
        <authorList>
            <person name="Gilroy R."/>
            <person name="Ravi A."/>
            <person name="Getino M."/>
            <person name="Pursley I."/>
            <person name="Horton D.L."/>
            <person name="Alikhan N.F."/>
            <person name="Baker D."/>
            <person name="Gharbi K."/>
            <person name="Hall N."/>
            <person name="Watson M."/>
            <person name="Adriaenssens E.M."/>
            <person name="Foster-Nyarko E."/>
            <person name="Jarju S."/>
            <person name="Secka A."/>
            <person name="Antonio M."/>
            <person name="Oren A."/>
            <person name="Chaudhuri R.R."/>
            <person name="La Ragione R."/>
            <person name="Hildebrand F."/>
            <person name="Pallen M.J."/>
        </authorList>
    </citation>
    <scope>NUCLEOTIDE SEQUENCE</scope>
    <source>
        <strain evidence="6">CHK195-11698</strain>
    </source>
</reference>
<evidence type="ECO:0000256" key="2">
    <source>
        <dbReference type="ARBA" id="ARBA00023125"/>
    </source>
</evidence>
<protein>
    <submittedName>
        <fullName evidence="6">MurR/RpiR family transcriptional regulator</fullName>
    </submittedName>
</protein>
<dbReference type="Pfam" id="PF01418">
    <property type="entry name" value="HTH_6"/>
    <property type="match status" value="1"/>
</dbReference>
<name>A0A9D1HM89_9FIRM</name>
<dbReference type="CDD" id="cd05013">
    <property type="entry name" value="SIS_RpiR"/>
    <property type="match status" value="1"/>
</dbReference>
<evidence type="ECO:0000256" key="1">
    <source>
        <dbReference type="ARBA" id="ARBA00023015"/>
    </source>
</evidence>
<keyword evidence="1" id="KW-0805">Transcription regulation</keyword>
<dbReference type="GO" id="GO:0003700">
    <property type="term" value="F:DNA-binding transcription factor activity"/>
    <property type="evidence" value="ECO:0007669"/>
    <property type="project" value="InterPro"/>
</dbReference>
<dbReference type="GO" id="GO:0097367">
    <property type="term" value="F:carbohydrate derivative binding"/>
    <property type="evidence" value="ECO:0007669"/>
    <property type="project" value="InterPro"/>
</dbReference>
<dbReference type="Pfam" id="PF01380">
    <property type="entry name" value="SIS"/>
    <property type="match status" value="1"/>
</dbReference>
<keyword evidence="2" id="KW-0238">DNA-binding</keyword>
<dbReference type="PANTHER" id="PTHR30514:SF1">
    <property type="entry name" value="HTH-TYPE TRANSCRIPTIONAL REGULATOR HEXR-RELATED"/>
    <property type="match status" value="1"/>
</dbReference>
<dbReference type="GO" id="GO:1901135">
    <property type="term" value="P:carbohydrate derivative metabolic process"/>
    <property type="evidence" value="ECO:0007669"/>
    <property type="project" value="InterPro"/>
</dbReference>
<dbReference type="InterPro" id="IPR009057">
    <property type="entry name" value="Homeodomain-like_sf"/>
</dbReference>
<evidence type="ECO:0000256" key="3">
    <source>
        <dbReference type="ARBA" id="ARBA00023163"/>
    </source>
</evidence>
<dbReference type="InterPro" id="IPR000281">
    <property type="entry name" value="HTH_RpiR"/>
</dbReference>
<dbReference type="InterPro" id="IPR047640">
    <property type="entry name" value="RpiR-like"/>
</dbReference>
<feature type="domain" description="HTH rpiR-type" evidence="4">
    <location>
        <begin position="1"/>
        <end position="76"/>
    </location>
</feature>